<dbReference type="InterPro" id="IPR004843">
    <property type="entry name" value="Calcineurin-like_PHP"/>
</dbReference>
<keyword evidence="10" id="KW-0511">Multifunctional enzyme</keyword>
<dbReference type="InterPro" id="IPR036907">
    <property type="entry name" value="5'-Nucleotdase_C_sf"/>
</dbReference>
<evidence type="ECO:0000313" key="15">
    <source>
        <dbReference type="Proteomes" id="UP001203665"/>
    </source>
</evidence>
<organism evidence="14 15">
    <name type="scientific">Alkalicoccobacillus plakortidis</name>
    <dbReference type="NCBI Taxonomy" id="444060"/>
    <lineage>
        <taxon>Bacteria</taxon>
        <taxon>Bacillati</taxon>
        <taxon>Bacillota</taxon>
        <taxon>Bacilli</taxon>
        <taxon>Bacillales</taxon>
        <taxon>Bacillaceae</taxon>
        <taxon>Alkalicoccobacillus</taxon>
    </lineage>
</organism>
<dbReference type="Gene3D" id="3.60.21.10">
    <property type="match status" value="1"/>
</dbReference>
<evidence type="ECO:0000256" key="3">
    <source>
        <dbReference type="ARBA" id="ARBA00001968"/>
    </source>
</evidence>
<dbReference type="PANTHER" id="PTHR11575">
    <property type="entry name" value="5'-NUCLEOTIDASE-RELATED"/>
    <property type="match status" value="1"/>
</dbReference>
<comment type="catalytic activity">
    <reaction evidence="1">
        <text>a ribonucleoside 3'-phosphate + H2O = a ribonucleoside + phosphate</text>
        <dbReference type="Rhea" id="RHEA:10144"/>
        <dbReference type="ChEBI" id="CHEBI:13197"/>
        <dbReference type="ChEBI" id="CHEBI:15377"/>
        <dbReference type="ChEBI" id="CHEBI:18254"/>
        <dbReference type="ChEBI" id="CHEBI:43474"/>
        <dbReference type="EC" id="3.1.3.6"/>
    </reaction>
</comment>
<keyword evidence="8 11" id="KW-0547">Nucleotide-binding</keyword>
<evidence type="ECO:0000256" key="1">
    <source>
        <dbReference type="ARBA" id="ARBA00000527"/>
    </source>
</evidence>
<dbReference type="EMBL" id="JAMQJY010000001">
    <property type="protein sequence ID" value="MCM2674420.1"/>
    <property type="molecule type" value="Genomic_DNA"/>
</dbReference>
<gene>
    <name evidence="14" type="ORF">NDM98_02090</name>
</gene>
<dbReference type="PROSITE" id="PS00786">
    <property type="entry name" value="5_NUCLEOTIDASE_2"/>
    <property type="match status" value="1"/>
</dbReference>
<dbReference type="CDD" id="cd07410">
    <property type="entry name" value="MPP_CpdB_N"/>
    <property type="match status" value="1"/>
</dbReference>
<dbReference type="PANTHER" id="PTHR11575:SF6">
    <property type="entry name" value="2',3'-CYCLIC-NUCLEOTIDE 2'-PHOSPHODIESTERASE_3'-NUCLEOTIDASE"/>
    <property type="match status" value="1"/>
</dbReference>
<dbReference type="PRINTS" id="PR01607">
    <property type="entry name" value="APYRASEFAMLY"/>
</dbReference>
<comment type="catalytic activity">
    <reaction evidence="2">
        <text>a nucleoside 2',3'-cyclic phosphate + H2O = a nucleoside 3'-phosphate + H(+)</text>
        <dbReference type="Rhea" id="RHEA:19621"/>
        <dbReference type="ChEBI" id="CHEBI:15377"/>
        <dbReference type="ChEBI" id="CHEBI:15378"/>
        <dbReference type="ChEBI" id="CHEBI:66949"/>
        <dbReference type="ChEBI" id="CHEBI:66954"/>
        <dbReference type="EC" id="3.1.4.16"/>
    </reaction>
</comment>
<dbReference type="InterPro" id="IPR006146">
    <property type="entry name" value="5'-Nucleotdase_CS"/>
</dbReference>
<name>A0ABT0XEU1_9BACI</name>
<dbReference type="InterPro" id="IPR006179">
    <property type="entry name" value="5_nucleotidase/apyrase"/>
</dbReference>
<sequence length="522" mass="59124">MSKIQLNVFETSDVHGHIMPHRYRTEDDLPLGLAKIGSLIKEVRSKENHVLVVDNGDLIQGTPLTTYFSKLDTDQEHPLIRAANLLDYDAAVLGNHEFNFGLDTLNQAVQNSTFPWLAANIVDEQTKECYFGKPYIVKDYDGAKVALLGLTTQYIPNWEDPNHIVGLEFVDCVESAKKWVSHIRQHEQPDVLIVSYHGGFERNPENGELEERETGENQGYALCHEVEGIDLLLTGHQHRLLTGKCGDVHILQPGCFGAAVGKAVIELEKNSDKWQITSIQTELLDLDHVKADPAIVKASDLLEKEVQGWLDEPIGYVEGSLRIEDAFDVRLNKHPFTEFINKVQMEASNTAISSTALFDNTSKGFPDKITIRDVMSNYIYPNTLKVLEITGEELKAALERSASYFMLTDGEPAINPAFLYPKPQHYNYDMWEGIRYTIDLLKPEGERIVQLEDEHGEPIQLGKTYEVVMSNYRASGGGEYTMFKDKPVIREMQDDMTDLIIQYVQKHQTISSAVNQNWKVIW</sequence>
<comment type="similarity">
    <text evidence="5 11">Belongs to the 5'-nucleotidase family.</text>
</comment>
<evidence type="ECO:0000256" key="9">
    <source>
        <dbReference type="ARBA" id="ARBA00022801"/>
    </source>
</evidence>
<keyword evidence="15" id="KW-1185">Reference proteome</keyword>
<reference evidence="14" key="1">
    <citation type="submission" date="2022-06" db="EMBL/GenBank/DDBJ databases">
        <title>Alkalicoccobacillus porphyridii sp. nov., isolated from a marine red alga, Porphyridium purpureum and reclassification of Shouchella plakortidis and Shouchella gibsonii as Alkalicoccobacillus plakortidis comb. nov. and Alkalicoccobacillus gibsonii comb. nov.</title>
        <authorList>
            <person name="Kim K.H."/>
            <person name="Lee J.K."/>
            <person name="Han D.M."/>
            <person name="Baek J.H."/>
            <person name="Jeon C.O."/>
        </authorList>
    </citation>
    <scope>NUCLEOTIDE SEQUENCE</scope>
    <source>
        <strain evidence="14">DSM 19153</strain>
    </source>
</reference>
<dbReference type="Proteomes" id="UP001203665">
    <property type="component" value="Unassembled WGS sequence"/>
</dbReference>
<evidence type="ECO:0000256" key="10">
    <source>
        <dbReference type="ARBA" id="ARBA00023268"/>
    </source>
</evidence>
<comment type="cofactor">
    <cofactor evidence="3">
        <name>a divalent metal cation</name>
        <dbReference type="ChEBI" id="CHEBI:60240"/>
    </cofactor>
</comment>
<evidence type="ECO:0000256" key="8">
    <source>
        <dbReference type="ARBA" id="ARBA00022741"/>
    </source>
</evidence>
<evidence type="ECO:0000256" key="5">
    <source>
        <dbReference type="ARBA" id="ARBA00006654"/>
    </source>
</evidence>
<accession>A0ABT0XEU1</accession>
<dbReference type="InterPro" id="IPR029052">
    <property type="entry name" value="Metallo-depent_PP-like"/>
</dbReference>
<keyword evidence="9 11" id="KW-0378">Hydrolase</keyword>
<feature type="domain" description="Calcineurin-like phosphoesterase" evidence="12">
    <location>
        <begin position="10"/>
        <end position="239"/>
    </location>
</feature>
<dbReference type="RefSeq" id="WP_251604099.1">
    <property type="nucleotide sequence ID" value="NZ_JAMQJY010000001.1"/>
</dbReference>
<evidence type="ECO:0000259" key="12">
    <source>
        <dbReference type="Pfam" id="PF00149"/>
    </source>
</evidence>
<dbReference type="InterPro" id="IPR041827">
    <property type="entry name" value="CpdB_N"/>
</dbReference>
<evidence type="ECO:0000256" key="4">
    <source>
        <dbReference type="ARBA" id="ARBA00004196"/>
    </source>
</evidence>
<dbReference type="InterPro" id="IPR008334">
    <property type="entry name" value="5'-Nucleotdase_C"/>
</dbReference>
<evidence type="ECO:0000256" key="7">
    <source>
        <dbReference type="ARBA" id="ARBA00022729"/>
    </source>
</evidence>
<evidence type="ECO:0000313" key="14">
    <source>
        <dbReference type="EMBL" id="MCM2674420.1"/>
    </source>
</evidence>
<dbReference type="Gene3D" id="3.90.780.10">
    <property type="entry name" value="5'-Nucleotidase, C-terminal domain"/>
    <property type="match status" value="1"/>
</dbReference>
<keyword evidence="6" id="KW-0479">Metal-binding</keyword>
<dbReference type="Pfam" id="PF00149">
    <property type="entry name" value="Metallophos"/>
    <property type="match status" value="1"/>
</dbReference>
<evidence type="ECO:0000256" key="2">
    <source>
        <dbReference type="ARBA" id="ARBA00001730"/>
    </source>
</evidence>
<evidence type="ECO:0000259" key="13">
    <source>
        <dbReference type="Pfam" id="PF02872"/>
    </source>
</evidence>
<feature type="domain" description="5'-Nucleotidase C-terminal" evidence="13">
    <location>
        <begin position="327"/>
        <end position="485"/>
    </location>
</feature>
<proteinExistence type="inferred from homology"/>
<protein>
    <submittedName>
        <fullName evidence="14">Bifunctional metallophosphatase/5'-nucleotidase</fullName>
    </submittedName>
</protein>
<evidence type="ECO:0000256" key="11">
    <source>
        <dbReference type="RuleBase" id="RU362119"/>
    </source>
</evidence>
<dbReference type="SUPFAM" id="SSF56300">
    <property type="entry name" value="Metallo-dependent phosphatases"/>
    <property type="match status" value="1"/>
</dbReference>
<comment type="caution">
    <text evidence="14">The sequence shown here is derived from an EMBL/GenBank/DDBJ whole genome shotgun (WGS) entry which is preliminary data.</text>
</comment>
<comment type="subcellular location">
    <subcellularLocation>
        <location evidence="4">Cell envelope</location>
    </subcellularLocation>
</comment>
<dbReference type="SUPFAM" id="SSF55816">
    <property type="entry name" value="5'-nucleotidase (syn. UDP-sugar hydrolase), C-terminal domain"/>
    <property type="match status" value="1"/>
</dbReference>
<dbReference type="Pfam" id="PF02872">
    <property type="entry name" value="5_nucleotid_C"/>
    <property type="match status" value="1"/>
</dbReference>
<keyword evidence="7" id="KW-0732">Signal</keyword>
<evidence type="ECO:0000256" key="6">
    <source>
        <dbReference type="ARBA" id="ARBA00022723"/>
    </source>
</evidence>